<protein>
    <submittedName>
        <fullName evidence="1">Uncharacterized protein</fullName>
    </submittedName>
</protein>
<dbReference type="Proteomes" id="UP001148737">
    <property type="component" value="Unassembled WGS sequence"/>
</dbReference>
<organism evidence="1 2">
    <name type="scientific">Lecanicillium saksenae</name>
    <dbReference type="NCBI Taxonomy" id="468837"/>
    <lineage>
        <taxon>Eukaryota</taxon>
        <taxon>Fungi</taxon>
        <taxon>Dikarya</taxon>
        <taxon>Ascomycota</taxon>
        <taxon>Pezizomycotina</taxon>
        <taxon>Sordariomycetes</taxon>
        <taxon>Hypocreomycetidae</taxon>
        <taxon>Hypocreales</taxon>
        <taxon>Cordycipitaceae</taxon>
        <taxon>Lecanicillium</taxon>
    </lineage>
</organism>
<dbReference type="EMBL" id="JANAKD010000806">
    <property type="protein sequence ID" value="KAJ3488081.1"/>
    <property type="molecule type" value="Genomic_DNA"/>
</dbReference>
<proteinExistence type="predicted"/>
<evidence type="ECO:0000313" key="1">
    <source>
        <dbReference type="EMBL" id="KAJ3488081.1"/>
    </source>
</evidence>
<sequence>MHLTTLVTALMAWSAAAAVAPAVAIEKRDDLECDFDRAPPKDDCSTLLRKIQDGTYSKNLQREPRNIHHGGCYVSWSEYVVGNAHDLESYVELMINSCMNNQKRSGIIKNVHIKDQQQKTSICLSNRASGCS</sequence>
<keyword evidence="2" id="KW-1185">Reference proteome</keyword>
<gene>
    <name evidence="1" type="ORF">NLG97_g6264</name>
</gene>
<reference evidence="1" key="1">
    <citation type="submission" date="2022-07" db="EMBL/GenBank/DDBJ databases">
        <title>Genome Sequence of Lecanicillium saksenae.</title>
        <authorList>
            <person name="Buettner E."/>
        </authorList>
    </citation>
    <scope>NUCLEOTIDE SEQUENCE</scope>
    <source>
        <strain evidence="1">VT-O1</strain>
    </source>
</reference>
<evidence type="ECO:0000313" key="2">
    <source>
        <dbReference type="Proteomes" id="UP001148737"/>
    </source>
</evidence>
<comment type="caution">
    <text evidence="1">The sequence shown here is derived from an EMBL/GenBank/DDBJ whole genome shotgun (WGS) entry which is preliminary data.</text>
</comment>
<name>A0ACC1QQP7_9HYPO</name>
<accession>A0ACC1QQP7</accession>